<comment type="caution">
    <text evidence="2">The sequence shown here is derived from an EMBL/GenBank/DDBJ whole genome shotgun (WGS) entry which is preliminary data.</text>
</comment>
<dbReference type="PANTHER" id="PTHR43679">
    <property type="entry name" value="OCTANOYLTRANSFERASE LIPM-RELATED"/>
    <property type="match status" value="1"/>
</dbReference>
<proteinExistence type="predicted"/>
<dbReference type="AlphaFoldDB" id="A0A2I1MQF8"/>
<evidence type="ECO:0000313" key="3">
    <source>
        <dbReference type="Proteomes" id="UP000234239"/>
    </source>
</evidence>
<dbReference type="SUPFAM" id="SSF55681">
    <property type="entry name" value="Class II aaRS and biotin synthetases"/>
    <property type="match status" value="1"/>
</dbReference>
<dbReference type="EMBL" id="PKGY01000002">
    <property type="protein sequence ID" value="PKZ22385.1"/>
    <property type="molecule type" value="Genomic_DNA"/>
</dbReference>
<dbReference type="InterPro" id="IPR050664">
    <property type="entry name" value="Octanoyltrans_LipM/LipL"/>
</dbReference>
<dbReference type="Pfam" id="PF21948">
    <property type="entry name" value="LplA-B_cat"/>
    <property type="match status" value="1"/>
</dbReference>
<sequence length="325" mass="35626">MDCLFSFGHLATSTCLPLILHEIQAKEKASSVLSRANLGYTKSKLSIESVTLVIISALYSKSPHLAIVDEFVPNDQALRPFAVDDYLLRALSKDELEADAVLHFWPGDPAVYLGMVDTRLPDFQAGVDFLKASSYRPVIRPSGGLAVVSDPGILNFSLLIKPAGGRLSIDDAYEVLLRLINQVLAPYQEQVQAGEITRSYCPGSYDLSLQGKKIAGLAQRRIGSAIGISAYVSLEGDQIRRGQLIRDFYQASQVQEAKRDDYPDVLPESMHNVSDVVPELGQLDRFKAAIQDALSADTASQSLLDLDQIDLSKDLAKMSKRNQDI</sequence>
<accession>A0A2I1MQF8</accession>
<dbReference type="GO" id="GO:0009249">
    <property type="term" value="P:protein lipoylation"/>
    <property type="evidence" value="ECO:0007669"/>
    <property type="project" value="UniProtKB-ARBA"/>
</dbReference>
<keyword evidence="2" id="KW-0436">Ligase</keyword>
<dbReference type="PANTHER" id="PTHR43679:SF2">
    <property type="entry name" value="OCTANOYL-[GCVH]:PROTEIN N-OCTANOYLTRANSFERASE"/>
    <property type="match status" value="1"/>
</dbReference>
<dbReference type="CDD" id="cd16443">
    <property type="entry name" value="LplA"/>
    <property type="match status" value="1"/>
</dbReference>
<name>A0A2I1MQF8_9LACT</name>
<dbReference type="Proteomes" id="UP000234239">
    <property type="component" value="Unassembled WGS sequence"/>
</dbReference>
<dbReference type="InterPro" id="IPR004143">
    <property type="entry name" value="BPL_LPL_catalytic"/>
</dbReference>
<evidence type="ECO:0000259" key="1">
    <source>
        <dbReference type="PROSITE" id="PS51733"/>
    </source>
</evidence>
<evidence type="ECO:0000313" key="2">
    <source>
        <dbReference type="EMBL" id="PKZ22385.1"/>
    </source>
</evidence>
<dbReference type="PROSITE" id="PS51733">
    <property type="entry name" value="BPL_LPL_CATALYTIC"/>
    <property type="match status" value="1"/>
</dbReference>
<gene>
    <name evidence="2" type="ORF">CYJ28_04520</name>
</gene>
<dbReference type="Gene3D" id="3.30.930.10">
    <property type="entry name" value="Bira Bifunctional Protein, Domain 2"/>
    <property type="match status" value="1"/>
</dbReference>
<dbReference type="OrthoDB" id="2080934at2"/>
<dbReference type="GO" id="GO:0016874">
    <property type="term" value="F:ligase activity"/>
    <property type="evidence" value="ECO:0007669"/>
    <property type="project" value="UniProtKB-KW"/>
</dbReference>
<protein>
    <submittedName>
        <fullName evidence="2">Lipoate--protein ligase family protein</fullName>
    </submittedName>
</protein>
<organism evidence="2 3">
    <name type="scientific">Aerococcus sanguinicola</name>
    <dbReference type="NCBI Taxonomy" id="119206"/>
    <lineage>
        <taxon>Bacteria</taxon>
        <taxon>Bacillati</taxon>
        <taxon>Bacillota</taxon>
        <taxon>Bacilli</taxon>
        <taxon>Lactobacillales</taxon>
        <taxon>Aerococcaceae</taxon>
        <taxon>Aerococcus</taxon>
    </lineage>
</organism>
<feature type="domain" description="BPL/LPL catalytic" evidence="1">
    <location>
        <begin position="96"/>
        <end position="281"/>
    </location>
</feature>
<dbReference type="InterPro" id="IPR045864">
    <property type="entry name" value="aa-tRNA-synth_II/BPL/LPL"/>
</dbReference>
<dbReference type="GO" id="GO:0140096">
    <property type="term" value="F:catalytic activity, acting on a protein"/>
    <property type="evidence" value="ECO:0007669"/>
    <property type="project" value="UniProtKB-ARBA"/>
</dbReference>
<reference evidence="2 3" key="1">
    <citation type="submission" date="2017-12" db="EMBL/GenBank/DDBJ databases">
        <title>Phylogenetic diversity of female urinary microbiome.</title>
        <authorList>
            <person name="Thomas-White K."/>
            <person name="Wolfe A.J."/>
        </authorList>
    </citation>
    <scope>NUCLEOTIDE SEQUENCE [LARGE SCALE GENOMIC DNA]</scope>
    <source>
        <strain evidence="2 3">UMB0139</strain>
    </source>
</reference>
<dbReference type="GO" id="GO:0016740">
    <property type="term" value="F:transferase activity"/>
    <property type="evidence" value="ECO:0007669"/>
    <property type="project" value="UniProtKB-ARBA"/>
</dbReference>